<keyword evidence="3" id="KW-1185">Reference proteome</keyword>
<sequence length="68" mass="7352">MPNSTDAVFRIHTRSGHRNGTPHAIPVSNHRHFHARTKSVQSGDHTHQSQHGTTPACTSSSSTPATET</sequence>
<feature type="compositionally biased region" description="Low complexity" evidence="1">
    <location>
        <begin position="53"/>
        <end position="68"/>
    </location>
</feature>
<feature type="region of interest" description="Disordered" evidence="1">
    <location>
        <begin position="1"/>
        <end position="68"/>
    </location>
</feature>
<name>A0ABQ0LFU9_MYCCL</name>
<dbReference type="EMBL" id="DF846039">
    <property type="protein sequence ID" value="GAT49905.1"/>
    <property type="molecule type" value="Genomic_DNA"/>
</dbReference>
<dbReference type="Proteomes" id="UP000815677">
    <property type="component" value="Unassembled WGS sequence"/>
</dbReference>
<protein>
    <submittedName>
        <fullName evidence="2">Uncharacterized protein</fullName>
    </submittedName>
</protein>
<evidence type="ECO:0000256" key="1">
    <source>
        <dbReference type="SAM" id="MobiDB-lite"/>
    </source>
</evidence>
<reference evidence="2" key="1">
    <citation type="submission" date="2014-09" db="EMBL/GenBank/DDBJ databases">
        <title>Genome sequence of the luminous mushroom Mycena chlorophos for searching fungal bioluminescence genes.</title>
        <authorList>
            <person name="Tanaka Y."/>
            <person name="Kasuga D."/>
            <person name="Oba Y."/>
            <person name="Hase S."/>
            <person name="Sato K."/>
            <person name="Oba Y."/>
            <person name="Sakakibara Y."/>
        </authorList>
    </citation>
    <scope>NUCLEOTIDE SEQUENCE</scope>
</reference>
<organism evidence="2 3">
    <name type="scientific">Mycena chlorophos</name>
    <name type="common">Agaric fungus</name>
    <name type="synonym">Agaricus chlorophos</name>
    <dbReference type="NCBI Taxonomy" id="658473"/>
    <lineage>
        <taxon>Eukaryota</taxon>
        <taxon>Fungi</taxon>
        <taxon>Dikarya</taxon>
        <taxon>Basidiomycota</taxon>
        <taxon>Agaricomycotina</taxon>
        <taxon>Agaricomycetes</taxon>
        <taxon>Agaricomycetidae</taxon>
        <taxon>Agaricales</taxon>
        <taxon>Marasmiineae</taxon>
        <taxon>Mycenaceae</taxon>
        <taxon>Mycena</taxon>
    </lineage>
</organism>
<accession>A0ABQ0LFU9</accession>
<proteinExistence type="predicted"/>
<gene>
    <name evidence="2" type="ORF">MCHLO_07189</name>
</gene>
<evidence type="ECO:0000313" key="2">
    <source>
        <dbReference type="EMBL" id="GAT49905.1"/>
    </source>
</evidence>
<evidence type="ECO:0000313" key="3">
    <source>
        <dbReference type="Proteomes" id="UP000815677"/>
    </source>
</evidence>